<dbReference type="Gene3D" id="3.40.50.300">
    <property type="entry name" value="P-loop containing nucleotide triphosphate hydrolases"/>
    <property type="match status" value="1"/>
</dbReference>
<feature type="region of interest" description="Disordered" evidence="1">
    <location>
        <begin position="108"/>
        <end position="133"/>
    </location>
</feature>
<dbReference type="AlphaFoldDB" id="A0A8H7XZH4"/>
<organism evidence="2">
    <name type="scientific">Psilocybe cubensis</name>
    <name type="common">Psychedelic mushroom</name>
    <name type="synonym">Stropharia cubensis</name>
    <dbReference type="NCBI Taxonomy" id="181762"/>
    <lineage>
        <taxon>Eukaryota</taxon>
        <taxon>Fungi</taxon>
        <taxon>Dikarya</taxon>
        <taxon>Basidiomycota</taxon>
        <taxon>Agaricomycotina</taxon>
        <taxon>Agaricomycetes</taxon>
        <taxon>Agaricomycetidae</taxon>
        <taxon>Agaricales</taxon>
        <taxon>Agaricineae</taxon>
        <taxon>Strophariaceae</taxon>
        <taxon>Psilocybe</taxon>
    </lineage>
</organism>
<name>A0A8H7XZH4_PSICU</name>
<proteinExistence type="predicted"/>
<gene>
    <name evidence="2" type="ORF">JR316_007063</name>
</gene>
<dbReference type="EMBL" id="JAFIQS010000006">
    <property type="protein sequence ID" value="KAG5168463.1"/>
    <property type="molecule type" value="Genomic_DNA"/>
</dbReference>
<dbReference type="InterPro" id="IPR027417">
    <property type="entry name" value="P-loop_NTPase"/>
</dbReference>
<evidence type="ECO:0008006" key="3">
    <source>
        <dbReference type="Google" id="ProtNLM"/>
    </source>
</evidence>
<evidence type="ECO:0000313" key="2">
    <source>
        <dbReference type="EMBL" id="KAG5168463.1"/>
    </source>
</evidence>
<comment type="caution">
    <text evidence="2">The sequence shown here is derived from an EMBL/GenBank/DDBJ whole genome shotgun (WGS) entry which is preliminary data.</text>
</comment>
<accession>A0A8H7XZH4</accession>
<protein>
    <recommendedName>
        <fullName evidence="3">RNA helicase</fullName>
    </recommendedName>
</protein>
<evidence type="ECO:0000256" key="1">
    <source>
        <dbReference type="SAM" id="MobiDB-lite"/>
    </source>
</evidence>
<sequence length="133" mass="14920">MPVSVSTFPSVYCGKIFERGVALTRAQALLIVVGNPTVLSLDPLWRSFLNYIHSCGGWRGKEIDWDPKEPVFSDGLYNATRKSQAEAELEDTIAKLCAMVIQKHEDDGFEIDDEDDKDQDAAAFERPILREAE</sequence>
<reference evidence="2" key="1">
    <citation type="submission" date="2021-02" db="EMBL/GenBank/DDBJ databases">
        <title>Psilocybe cubensis genome.</title>
        <authorList>
            <person name="Mckernan K.J."/>
            <person name="Crawford S."/>
            <person name="Trippe A."/>
            <person name="Kane L.T."/>
            <person name="Mclaughlin S."/>
        </authorList>
    </citation>
    <scope>NUCLEOTIDE SEQUENCE [LARGE SCALE GENOMIC DNA]</scope>
    <source>
        <strain evidence="2">MGC-MH-2018</strain>
    </source>
</reference>
<feature type="compositionally biased region" description="Acidic residues" evidence="1">
    <location>
        <begin position="108"/>
        <end position="118"/>
    </location>
</feature>